<dbReference type="PATRIC" id="fig|39777.7.peg.445"/>
<name>A0A133S6D6_9FIRM</name>
<dbReference type="InterPro" id="IPR037012">
    <property type="entry name" value="NanQ/TabA/YiaL_sf"/>
</dbReference>
<dbReference type="Gene3D" id="2.60.120.370">
    <property type="entry name" value="YhcH/YjgK/YiaL"/>
    <property type="match status" value="1"/>
</dbReference>
<dbReference type="EMBL" id="LRQT01000008">
    <property type="protein sequence ID" value="KXA65232.1"/>
    <property type="molecule type" value="Genomic_DNA"/>
</dbReference>
<dbReference type="STRING" id="39777.B7L28_01405"/>
<evidence type="ECO:0000313" key="2">
    <source>
        <dbReference type="Proteomes" id="UP000070226"/>
    </source>
</evidence>
<proteinExistence type="predicted"/>
<dbReference type="GO" id="GO:0005829">
    <property type="term" value="C:cytosol"/>
    <property type="evidence" value="ECO:0007669"/>
    <property type="project" value="TreeGrafter"/>
</dbReference>
<accession>A0A133S6D6</accession>
<reference evidence="1 2" key="1">
    <citation type="submission" date="2016-01" db="EMBL/GenBank/DDBJ databases">
        <authorList>
            <person name="Oliw E.H."/>
        </authorList>
    </citation>
    <scope>NUCLEOTIDE SEQUENCE [LARGE SCALE GENOMIC DNA]</scope>
    <source>
        <strain evidence="1 2">CMW7756B</strain>
    </source>
</reference>
<comment type="caution">
    <text evidence="1">The sequence shown here is derived from an EMBL/GenBank/DDBJ whole genome shotgun (WGS) entry which is preliminary data.</text>
</comment>
<dbReference type="SUPFAM" id="SSF51197">
    <property type="entry name" value="Clavaminate synthase-like"/>
    <property type="match status" value="1"/>
</dbReference>
<protein>
    <submittedName>
        <fullName evidence="1">YhcH/YjgK/YiaL family protein</fullName>
    </submittedName>
</protein>
<dbReference type="PANTHER" id="PTHR34986">
    <property type="entry name" value="EVOLVED BETA-GALACTOSIDASE SUBUNIT BETA"/>
    <property type="match status" value="1"/>
</dbReference>
<dbReference type="PANTHER" id="PTHR34986:SF1">
    <property type="entry name" value="PROTEIN YIAL"/>
    <property type="match status" value="1"/>
</dbReference>
<dbReference type="Pfam" id="PF04074">
    <property type="entry name" value="DUF386"/>
    <property type="match status" value="1"/>
</dbReference>
<evidence type="ECO:0000313" key="1">
    <source>
        <dbReference type="EMBL" id="KXA65232.1"/>
    </source>
</evidence>
<sequence>MSIQYGSYRKDIVMFFSSIHADYTKMGYPAAIVRALDFLKNTDLQALPGGRHAIEGDMMYANVDDVETKLFETTKPESHKNYIDIQFMVKGQENMGFFVDHGRVKPIESYPERDCYFYPNESIDEGHIHCPEGYYTVFFPSDIHRPLLAVDDKSIKIRKVVVKVHVSLLGE</sequence>
<dbReference type="NCBIfam" id="TIGR00022">
    <property type="entry name" value="YhcH/YjgK/YiaL family protein"/>
    <property type="match status" value="1"/>
</dbReference>
<gene>
    <name evidence="1" type="ORF">HMPREF3233_00455</name>
</gene>
<organism evidence="1">
    <name type="scientific">Veillonella atypica</name>
    <dbReference type="NCBI Taxonomy" id="39777"/>
    <lineage>
        <taxon>Bacteria</taxon>
        <taxon>Bacillati</taxon>
        <taxon>Bacillota</taxon>
        <taxon>Negativicutes</taxon>
        <taxon>Veillonellales</taxon>
        <taxon>Veillonellaceae</taxon>
        <taxon>Veillonella</taxon>
    </lineage>
</organism>
<dbReference type="Proteomes" id="UP000070226">
    <property type="component" value="Unassembled WGS sequence"/>
</dbReference>
<dbReference type="AlphaFoldDB" id="A0A133S6D6"/>
<dbReference type="InterPro" id="IPR004375">
    <property type="entry name" value="NanQ/TabA/YiaL"/>
</dbReference>